<feature type="region of interest" description="Disordered" evidence="2">
    <location>
        <begin position="17"/>
        <end position="54"/>
    </location>
</feature>
<evidence type="ECO:0000259" key="3">
    <source>
        <dbReference type="Pfam" id="PF05532"/>
    </source>
</evidence>
<comment type="similarity">
    <text evidence="1">Belongs to the UPF0337 (CsbD) family.</text>
</comment>
<dbReference type="InterPro" id="IPR008462">
    <property type="entry name" value="CsbD"/>
</dbReference>
<comment type="caution">
    <text evidence="4">The sequence shown here is derived from an EMBL/GenBank/DDBJ whole genome shotgun (WGS) entry which is preliminary data.</text>
</comment>
<evidence type="ECO:0000313" key="4">
    <source>
        <dbReference type="EMBL" id="GEO35941.1"/>
    </source>
</evidence>
<evidence type="ECO:0000313" key="5">
    <source>
        <dbReference type="Proteomes" id="UP000321523"/>
    </source>
</evidence>
<dbReference type="Pfam" id="PF05532">
    <property type="entry name" value="CsbD"/>
    <property type="match status" value="1"/>
</dbReference>
<organism evidence="4 5">
    <name type="scientific">Skermanella aerolata</name>
    <dbReference type="NCBI Taxonomy" id="393310"/>
    <lineage>
        <taxon>Bacteria</taxon>
        <taxon>Pseudomonadati</taxon>
        <taxon>Pseudomonadota</taxon>
        <taxon>Alphaproteobacteria</taxon>
        <taxon>Rhodospirillales</taxon>
        <taxon>Azospirillaceae</taxon>
        <taxon>Skermanella</taxon>
    </lineage>
</organism>
<dbReference type="AlphaFoldDB" id="A0A512DHI1"/>
<evidence type="ECO:0000256" key="2">
    <source>
        <dbReference type="SAM" id="MobiDB-lite"/>
    </source>
</evidence>
<evidence type="ECO:0000256" key="1">
    <source>
        <dbReference type="ARBA" id="ARBA00009129"/>
    </source>
</evidence>
<dbReference type="Proteomes" id="UP000321523">
    <property type="component" value="Unassembled WGS sequence"/>
</dbReference>
<protein>
    <recommendedName>
        <fullName evidence="3">CsbD-like domain-containing protein</fullName>
    </recommendedName>
</protein>
<sequence>MNSDQIKGAAKDIKGDVKKGIGEATGNQKLVDEGNLDKAEGKIQKGAGDIKSKI</sequence>
<feature type="domain" description="CsbD-like" evidence="3">
    <location>
        <begin position="4"/>
        <end position="53"/>
    </location>
</feature>
<dbReference type="OrthoDB" id="169662at204441"/>
<proteinExistence type="inferred from homology"/>
<dbReference type="RefSeq" id="WP_084720878.1">
    <property type="nucleotide sequence ID" value="NZ_BJYZ01000001.1"/>
</dbReference>
<dbReference type="InterPro" id="IPR036629">
    <property type="entry name" value="YjbJ_sf"/>
</dbReference>
<keyword evidence="5" id="KW-1185">Reference proteome</keyword>
<dbReference type="EMBL" id="BJYZ01000001">
    <property type="protein sequence ID" value="GEO35941.1"/>
    <property type="molecule type" value="Genomic_DNA"/>
</dbReference>
<accession>A0A512DHI1</accession>
<name>A0A512DHI1_9PROT</name>
<dbReference type="SUPFAM" id="SSF69047">
    <property type="entry name" value="Hypothetical protein YjbJ"/>
    <property type="match status" value="1"/>
</dbReference>
<feature type="compositionally biased region" description="Basic and acidic residues" evidence="2">
    <location>
        <begin position="30"/>
        <end position="54"/>
    </location>
</feature>
<dbReference type="Gene3D" id="1.10.1470.10">
    <property type="entry name" value="YjbJ"/>
    <property type="match status" value="1"/>
</dbReference>
<gene>
    <name evidence="4" type="ORF">SAE02_00890</name>
</gene>
<reference evidence="4 5" key="1">
    <citation type="submission" date="2019-07" db="EMBL/GenBank/DDBJ databases">
        <title>Whole genome shotgun sequence of Skermanella aerolata NBRC 106429.</title>
        <authorList>
            <person name="Hosoyama A."/>
            <person name="Uohara A."/>
            <person name="Ohji S."/>
            <person name="Ichikawa N."/>
        </authorList>
    </citation>
    <scope>NUCLEOTIDE SEQUENCE [LARGE SCALE GENOMIC DNA]</scope>
    <source>
        <strain evidence="4 5">NBRC 106429</strain>
    </source>
</reference>